<dbReference type="PANTHER" id="PTHR11164">
    <property type="entry name" value="GLUTAMATE CYSTEINE LIGASE"/>
    <property type="match status" value="1"/>
</dbReference>
<evidence type="ECO:0000256" key="5">
    <source>
        <dbReference type="ARBA" id="ARBA00022684"/>
    </source>
</evidence>
<evidence type="ECO:0000313" key="12">
    <source>
        <dbReference type="Proteomes" id="UP001147733"/>
    </source>
</evidence>
<name>A0A9W9NBD2_PENCI</name>
<dbReference type="EMBL" id="JAPQKT010000011">
    <property type="protein sequence ID" value="KAJ5216704.1"/>
    <property type="molecule type" value="Genomic_DNA"/>
</dbReference>
<dbReference type="EC" id="6.3.2.2" evidence="3 10"/>
<keyword evidence="12" id="KW-1185">Reference proteome</keyword>
<dbReference type="AlphaFoldDB" id="A0A9W9NBD2"/>
<comment type="caution">
    <text evidence="11">The sequence shown here is derived from an EMBL/GenBank/DDBJ whole genome shotgun (WGS) entry which is preliminary data.</text>
</comment>
<evidence type="ECO:0000256" key="2">
    <source>
        <dbReference type="ARBA" id="ARBA00008100"/>
    </source>
</evidence>
<evidence type="ECO:0000256" key="4">
    <source>
        <dbReference type="ARBA" id="ARBA00022598"/>
    </source>
</evidence>
<dbReference type="InterPro" id="IPR014746">
    <property type="entry name" value="Gln_synth/guanido_kin_cat_dom"/>
</dbReference>
<dbReference type="GO" id="GO:0006750">
    <property type="term" value="P:glutathione biosynthetic process"/>
    <property type="evidence" value="ECO:0007669"/>
    <property type="project" value="UniProtKB-UniRule"/>
</dbReference>
<sequence>MPFLDDTILGEKRENHICLDQQNIGRGSCSIQTTFQTANEAEARWLHDQFIPLGPCLLALTAATPIWKGIMVDTDSRWQRYGDLVDDRDSNERDCLPPGLYNPESLKPMDLSLKKYLVNGGMDHFLADHFASILSRDPLILTEAETKNMTPTETHLFESLYGYVWNHVRFKPPISENGPGWRVEFRPMEAQLTDFDNAAFAIFSFLLSRAIVCFHLNFYIPIDLVNESGKSCQKRDAVVEERFWFRRRNWLSKPDCMDHKRSYYLQSKCQEMTGGQMYGLMSANEIINGEETIDGFPGLLFFVHCYLDHVNVSEHERNTIEPCLSLIRDRARGISPTPASWMRNFVRNHEDYCKDSHVSEKVCYDMMEAIIDGNEHNRA</sequence>
<gene>
    <name evidence="11" type="ORF">N7469_011569</name>
</gene>
<evidence type="ECO:0000256" key="3">
    <source>
        <dbReference type="ARBA" id="ARBA00012220"/>
    </source>
</evidence>
<keyword evidence="5 10" id="KW-0317">Glutathione biosynthesis</keyword>
<dbReference type="Gene3D" id="1.10.8.960">
    <property type="match status" value="1"/>
</dbReference>
<evidence type="ECO:0000313" key="11">
    <source>
        <dbReference type="EMBL" id="KAJ5216704.1"/>
    </source>
</evidence>
<comment type="catalytic activity">
    <reaction evidence="10">
        <text>L-cysteine + L-glutamate + ATP = gamma-L-glutamyl-L-cysteine + ADP + phosphate + H(+)</text>
        <dbReference type="Rhea" id="RHEA:13285"/>
        <dbReference type="ChEBI" id="CHEBI:15378"/>
        <dbReference type="ChEBI" id="CHEBI:29985"/>
        <dbReference type="ChEBI" id="CHEBI:30616"/>
        <dbReference type="ChEBI" id="CHEBI:35235"/>
        <dbReference type="ChEBI" id="CHEBI:43474"/>
        <dbReference type="ChEBI" id="CHEBI:58173"/>
        <dbReference type="ChEBI" id="CHEBI:456216"/>
        <dbReference type="EC" id="6.3.2.2"/>
    </reaction>
</comment>
<dbReference type="GeneID" id="81389641"/>
<dbReference type="Gene3D" id="3.30.590.50">
    <property type="match status" value="2"/>
</dbReference>
<keyword evidence="6 10" id="KW-0547">Nucleotide-binding</keyword>
<dbReference type="OrthoDB" id="7939818at2759"/>
<accession>A0A9W9NBD2</accession>
<dbReference type="GO" id="GO:0017109">
    <property type="term" value="C:glutamate-cysteine ligase complex"/>
    <property type="evidence" value="ECO:0007669"/>
    <property type="project" value="TreeGrafter"/>
</dbReference>
<comment type="pathway">
    <text evidence="1 10">Sulfur metabolism; glutathione biosynthesis; glutathione from L-cysteine and L-glutamate: step 1/2.</text>
</comment>
<dbReference type="RefSeq" id="XP_056494983.1">
    <property type="nucleotide sequence ID" value="XM_056650474.1"/>
</dbReference>
<evidence type="ECO:0000256" key="8">
    <source>
        <dbReference type="ARBA" id="ARBA00030585"/>
    </source>
</evidence>
<organism evidence="11 12">
    <name type="scientific">Penicillium citrinum</name>
    <dbReference type="NCBI Taxonomy" id="5077"/>
    <lineage>
        <taxon>Eukaryota</taxon>
        <taxon>Fungi</taxon>
        <taxon>Dikarya</taxon>
        <taxon>Ascomycota</taxon>
        <taxon>Pezizomycotina</taxon>
        <taxon>Eurotiomycetes</taxon>
        <taxon>Eurotiomycetidae</taxon>
        <taxon>Eurotiales</taxon>
        <taxon>Aspergillaceae</taxon>
        <taxon>Penicillium</taxon>
    </lineage>
</organism>
<evidence type="ECO:0000256" key="7">
    <source>
        <dbReference type="ARBA" id="ARBA00022840"/>
    </source>
</evidence>
<keyword evidence="7 10" id="KW-0067">ATP-binding</keyword>
<dbReference type="Pfam" id="PF03074">
    <property type="entry name" value="GCS"/>
    <property type="match status" value="2"/>
</dbReference>
<evidence type="ECO:0000256" key="10">
    <source>
        <dbReference type="RuleBase" id="RU367135"/>
    </source>
</evidence>
<dbReference type="InterPro" id="IPR004308">
    <property type="entry name" value="GCS"/>
</dbReference>
<dbReference type="SUPFAM" id="SSF55931">
    <property type="entry name" value="Glutamine synthetase/guanido kinase"/>
    <property type="match status" value="1"/>
</dbReference>
<dbReference type="Proteomes" id="UP001147733">
    <property type="component" value="Unassembled WGS sequence"/>
</dbReference>
<reference evidence="11" key="2">
    <citation type="journal article" date="2023" name="IMA Fungus">
        <title>Comparative genomic study of the Penicillium genus elucidates a diverse pangenome and 15 lateral gene transfer events.</title>
        <authorList>
            <person name="Petersen C."/>
            <person name="Sorensen T."/>
            <person name="Nielsen M.R."/>
            <person name="Sondergaard T.E."/>
            <person name="Sorensen J.L."/>
            <person name="Fitzpatrick D.A."/>
            <person name="Frisvad J.C."/>
            <person name="Nielsen K.L."/>
        </authorList>
    </citation>
    <scope>NUCLEOTIDE SEQUENCE</scope>
    <source>
        <strain evidence="11">IBT 23319</strain>
    </source>
</reference>
<evidence type="ECO:0000256" key="9">
    <source>
        <dbReference type="ARBA" id="ARBA00032122"/>
    </source>
</evidence>
<evidence type="ECO:0000256" key="6">
    <source>
        <dbReference type="ARBA" id="ARBA00022741"/>
    </source>
</evidence>
<keyword evidence="4 10" id="KW-0436">Ligase</keyword>
<proteinExistence type="inferred from homology"/>
<protein>
    <recommendedName>
        <fullName evidence="3 10">Glutamate--cysteine ligase</fullName>
        <ecNumber evidence="3 10">6.3.2.2</ecNumber>
    </recommendedName>
    <alternativeName>
        <fullName evidence="9 10">Gamma-ECS</fullName>
    </alternativeName>
    <alternativeName>
        <fullName evidence="8 10">Gamma-glutamylcysteine synthetase</fullName>
    </alternativeName>
</protein>
<reference evidence="11" key="1">
    <citation type="submission" date="2022-11" db="EMBL/GenBank/DDBJ databases">
        <authorList>
            <person name="Petersen C."/>
        </authorList>
    </citation>
    <scope>NUCLEOTIDE SEQUENCE</scope>
    <source>
        <strain evidence="11">IBT 23319</strain>
    </source>
</reference>
<comment type="similarity">
    <text evidence="2 10">Belongs to the glutamate--cysteine ligase type 3 family.</text>
</comment>
<dbReference type="GO" id="GO:0005524">
    <property type="term" value="F:ATP binding"/>
    <property type="evidence" value="ECO:0007669"/>
    <property type="project" value="UniProtKB-UniRule"/>
</dbReference>
<dbReference type="GO" id="GO:0004357">
    <property type="term" value="F:glutamate-cysteine ligase activity"/>
    <property type="evidence" value="ECO:0007669"/>
    <property type="project" value="UniProtKB-UniRule"/>
</dbReference>
<dbReference type="PANTHER" id="PTHR11164:SF0">
    <property type="entry name" value="GLUTAMATE--CYSTEINE LIGASE CATALYTIC SUBUNIT"/>
    <property type="match status" value="1"/>
</dbReference>
<evidence type="ECO:0000256" key="1">
    <source>
        <dbReference type="ARBA" id="ARBA00005006"/>
    </source>
</evidence>